<organism evidence="1 2">
    <name type="scientific">[Torrubiella] hemipterigena</name>
    <dbReference type="NCBI Taxonomy" id="1531966"/>
    <lineage>
        <taxon>Eukaryota</taxon>
        <taxon>Fungi</taxon>
        <taxon>Dikarya</taxon>
        <taxon>Ascomycota</taxon>
        <taxon>Pezizomycotina</taxon>
        <taxon>Sordariomycetes</taxon>
        <taxon>Hypocreomycetidae</taxon>
        <taxon>Hypocreales</taxon>
        <taxon>Clavicipitaceae</taxon>
        <taxon>Clavicipitaceae incertae sedis</taxon>
        <taxon>'Torrubiella' clade</taxon>
    </lineage>
</organism>
<proteinExistence type="predicted"/>
<dbReference type="AlphaFoldDB" id="A0A0A1SPU2"/>
<dbReference type="EMBL" id="CDHN01000001">
    <property type="protein sequence ID" value="CEJ82448.1"/>
    <property type="molecule type" value="Genomic_DNA"/>
</dbReference>
<gene>
    <name evidence="1" type="ORF">VHEMI02510</name>
</gene>
<protein>
    <submittedName>
        <fullName evidence="1">Uncharacterized protein</fullName>
    </submittedName>
</protein>
<evidence type="ECO:0000313" key="1">
    <source>
        <dbReference type="EMBL" id="CEJ82448.1"/>
    </source>
</evidence>
<dbReference type="Gene3D" id="3.50.50.60">
    <property type="entry name" value="FAD/NAD(P)-binding domain"/>
    <property type="match status" value="2"/>
</dbReference>
<evidence type="ECO:0000313" key="2">
    <source>
        <dbReference type="Proteomes" id="UP000039046"/>
    </source>
</evidence>
<reference evidence="1 2" key="1">
    <citation type="journal article" date="2015" name="Genome Announc.">
        <title>Draft Genome Sequence and Gene Annotation of the Entomopathogenic Fungus Verticillium hemipterigenum.</title>
        <authorList>
            <person name="Horn F."/>
            <person name="Habel A."/>
            <person name="Scharf D.H."/>
            <person name="Dworschak J."/>
            <person name="Brakhage A.A."/>
            <person name="Guthke R."/>
            <person name="Hertweck C."/>
            <person name="Linde J."/>
        </authorList>
    </citation>
    <scope>NUCLEOTIDE SEQUENCE [LARGE SCALE GENOMIC DNA]</scope>
</reference>
<dbReference type="PANTHER" id="PTHR38663">
    <property type="match status" value="1"/>
</dbReference>
<sequence>METEHDIYDVVIVGAGPCGLAAAARLRERTPDALFTDEEHRRFHWIGKHGGKVSLKHVKSGKMTTRRGAARAGPPDYKMVVLDATADKWMAKWDSLFGMFDISHLRSPMIWHADPFDRDSLLAYTYENRREKELVEIRNCVGKEVSKHGHKKNAGRQCGGKQAARVVINLRDRNDYYTPSQGVFRDHCCQVAKRYKLDSGLIRQEGVTNIEYGYVDGVSESSEEVFTITTDKVVRYARTVIMAVGAANVPKLPPMASVAALTDPAVDIPACHSMKIKEFPHPLLKQRIQTRQSTNVLVVGGGLTSAQITDLAVRRGVTKVWHIMRGRLRIKLFDLDLQWMGKYKNTEHARFWLADSDEERLDIINEARGGGSITPVFHKQLKKHISTGRAELVTETQIVDAKLETIDDNGGSRRVWRVITEPPLENAPLFDYMYFATGIQTDLHSLPYLQTMLVSHPIQARGGLPCLNDDLMWKDGVPLFMMGRLAALRLGPGAANLGGAKVGAERVAWAIEDIVHRQRTKAVDSGVELSDDDEENDNKAGGMAAYLSGHGNMYSALADDDGEN</sequence>
<dbReference type="PANTHER" id="PTHR38663:SF1">
    <property type="entry name" value="L-ORNITHINE N(5)-MONOOXYGENASE"/>
    <property type="match status" value="1"/>
</dbReference>
<dbReference type="OrthoDB" id="76038at2759"/>
<dbReference type="InterPro" id="IPR036188">
    <property type="entry name" value="FAD/NAD-bd_sf"/>
</dbReference>
<dbReference type="HOGENOM" id="CLU_014633_1_1_1"/>
<name>A0A0A1SPU2_9HYPO</name>
<accession>A0A0A1SPU2</accession>
<keyword evidence="2" id="KW-1185">Reference proteome</keyword>
<dbReference type="SUPFAM" id="SSF51905">
    <property type="entry name" value="FAD/NAD(P)-binding domain"/>
    <property type="match status" value="1"/>
</dbReference>
<dbReference type="Proteomes" id="UP000039046">
    <property type="component" value="Unassembled WGS sequence"/>
</dbReference>